<dbReference type="KEGG" id="pfj:MYCFIDRAFT_172155"/>
<dbReference type="HOGENOM" id="CLU_3107430_0_0_1"/>
<dbReference type="AlphaFoldDB" id="M3AP71"/>
<reference evidence="1 2" key="1">
    <citation type="journal article" date="2012" name="PLoS Pathog.">
        <title>Diverse lifestyles and strategies of plant pathogenesis encoded in the genomes of eighteen Dothideomycetes fungi.</title>
        <authorList>
            <person name="Ohm R.A."/>
            <person name="Feau N."/>
            <person name="Henrissat B."/>
            <person name="Schoch C.L."/>
            <person name="Horwitz B.A."/>
            <person name="Barry K.W."/>
            <person name="Condon B.J."/>
            <person name="Copeland A.C."/>
            <person name="Dhillon B."/>
            <person name="Glaser F."/>
            <person name="Hesse C.N."/>
            <person name="Kosti I."/>
            <person name="LaButti K."/>
            <person name="Lindquist E.A."/>
            <person name="Lucas S."/>
            <person name="Salamov A.A."/>
            <person name="Bradshaw R.E."/>
            <person name="Ciuffetti L."/>
            <person name="Hamelin R.C."/>
            <person name="Kema G.H.J."/>
            <person name="Lawrence C."/>
            <person name="Scott J.A."/>
            <person name="Spatafora J.W."/>
            <person name="Turgeon B.G."/>
            <person name="de Wit P.J.G.M."/>
            <person name="Zhong S."/>
            <person name="Goodwin S.B."/>
            <person name="Grigoriev I.V."/>
        </authorList>
    </citation>
    <scope>NUCLEOTIDE SEQUENCE [LARGE SCALE GENOMIC DNA]</scope>
    <source>
        <strain evidence="1 2">CIRAD86</strain>
    </source>
</reference>
<dbReference type="Proteomes" id="UP000016932">
    <property type="component" value="Unassembled WGS sequence"/>
</dbReference>
<evidence type="ECO:0000313" key="2">
    <source>
        <dbReference type="Proteomes" id="UP000016932"/>
    </source>
</evidence>
<organism evidence="1 2">
    <name type="scientific">Pseudocercospora fijiensis (strain CIRAD86)</name>
    <name type="common">Black leaf streak disease fungus</name>
    <name type="synonym">Mycosphaerella fijiensis</name>
    <dbReference type="NCBI Taxonomy" id="383855"/>
    <lineage>
        <taxon>Eukaryota</taxon>
        <taxon>Fungi</taxon>
        <taxon>Dikarya</taxon>
        <taxon>Ascomycota</taxon>
        <taxon>Pezizomycotina</taxon>
        <taxon>Dothideomycetes</taxon>
        <taxon>Dothideomycetidae</taxon>
        <taxon>Mycosphaerellales</taxon>
        <taxon>Mycosphaerellaceae</taxon>
        <taxon>Pseudocercospora</taxon>
    </lineage>
</organism>
<sequence length="51" mass="5799">MCQIAEYYSDRELHHDYPGPNEPIEQACSKRRGACVGTVYLGIKHANYSRA</sequence>
<name>M3AP71_PSEFD</name>
<keyword evidence="2" id="KW-1185">Reference proteome</keyword>
<accession>M3AP71</accession>
<dbReference type="EMBL" id="KB446556">
    <property type="protein sequence ID" value="EME86396.1"/>
    <property type="molecule type" value="Genomic_DNA"/>
</dbReference>
<proteinExistence type="predicted"/>
<dbReference type="RefSeq" id="XP_007923688.1">
    <property type="nucleotide sequence ID" value="XM_007925497.1"/>
</dbReference>
<dbReference type="GeneID" id="19332755"/>
<protein>
    <submittedName>
        <fullName evidence="1">Uncharacterized protein</fullName>
    </submittedName>
</protein>
<gene>
    <name evidence="1" type="ORF">MYCFIDRAFT_172155</name>
</gene>
<evidence type="ECO:0000313" key="1">
    <source>
        <dbReference type="EMBL" id="EME86396.1"/>
    </source>
</evidence>
<dbReference type="VEuPathDB" id="FungiDB:MYCFIDRAFT_172155"/>